<keyword evidence="2" id="KW-1185">Reference proteome</keyword>
<dbReference type="EMBL" id="CQAW01000031">
    <property type="protein sequence ID" value="CNI38581.1"/>
    <property type="molecule type" value="Genomic_DNA"/>
</dbReference>
<accession>A0A0T9R1A7</accession>
<evidence type="ECO:0000313" key="1">
    <source>
        <dbReference type="EMBL" id="CNI38581.1"/>
    </source>
</evidence>
<dbReference type="RefSeq" id="WP_050116495.1">
    <property type="nucleotide sequence ID" value="NZ_CABHXQ010000036.1"/>
</dbReference>
<name>A0A0T9R1A7_9GAMM</name>
<evidence type="ECO:0000313" key="2">
    <source>
        <dbReference type="Proteomes" id="UP000041882"/>
    </source>
</evidence>
<gene>
    <name evidence="1" type="ORF">ERS008472_04003</name>
</gene>
<sequence>MATVAFDSFAGNASDAVTRIITQSKAAEDAFRSIGRTVLKRVINTFVQMGIDWPKSAIFGATTQQAAIAIPTTLIVFI</sequence>
<dbReference type="Proteomes" id="UP000041882">
    <property type="component" value="Unassembled WGS sequence"/>
</dbReference>
<reference evidence="2" key="1">
    <citation type="submission" date="2015-03" db="EMBL/GenBank/DDBJ databases">
        <authorList>
            <consortium name="Pathogen Informatics"/>
            <person name="Murphy D."/>
        </authorList>
    </citation>
    <scope>NUCLEOTIDE SEQUENCE [LARGE SCALE GENOMIC DNA]</scope>
    <source>
        <strain evidence="2">IP6945</strain>
    </source>
</reference>
<dbReference type="AlphaFoldDB" id="A0A0T9R1A7"/>
<protein>
    <submittedName>
        <fullName evidence="1">Uncharacterized protein</fullName>
    </submittedName>
</protein>
<organism evidence="1 2">
    <name type="scientific">Yersinia thracica</name>
    <dbReference type="NCBI Taxonomy" id="2890319"/>
    <lineage>
        <taxon>Bacteria</taxon>
        <taxon>Pseudomonadati</taxon>
        <taxon>Pseudomonadota</taxon>
        <taxon>Gammaproteobacteria</taxon>
        <taxon>Enterobacterales</taxon>
        <taxon>Yersiniaceae</taxon>
        <taxon>Yersinia</taxon>
    </lineage>
</organism>
<proteinExistence type="predicted"/>